<accession>A0AA39V285</accession>
<feature type="region of interest" description="Disordered" evidence="1">
    <location>
        <begin position="859"/>
        <end position="930"/>
    </location>
</feature>
<keyword evidence="2" id="KW-1133">Transmembrane helix</keyword>
<feature type="compositionally biased region" description="Polar residues" evidence="1">
    <location>
        <begin position="868"/>
        <end position="910"/>
    </location>
</feature>
<gene>
    <name evidence="3" type="ORF">JMJ35_004164</name>
</gene>
<feature type="transmembrane region" description="Helical" evidence="2">
    <location>
        <begin position="1143"/>
        <end position="1162"/>
    </location>
</feature>
<dbReference type="PANTHER" id="PTHR42030:SF1">
    <property type="entry name" value="DRBM DOMAIN-CONTAINING PROTEIN"/>
    <property type="match status" value="1"/>
</dbReference>
<evidence type="ECO:0008006" key="5">
    <source>
        <dbReference type="Google" id="ProtNLM"/>
    </source>
</evidence>
<sequence>MAFAPRRRIGMEEELPGGRKELSVSEALQIARENQNSVAPPAIDALLETFFNDLWRRIQAHPADYIMTQEEFAVFSFYRGRLSNDSVASNAVSRFWAQSKGDESTTADTKSLKHAALDSLPVPSPGHLGFRQRPTVWQECVVGHCQTYGLPHPSFSINSDRRGKRTTWSCTVHVGDQTFTGREWYDINRAREDAAEVALKQLRYSTNKAISKDVVPSLPVTKQSIDALPMILSRIGTVKDQESETASLSENYSGNASKETKPFETEEVGHFQTISKSATGEAYILTPRINIHDDIEKAPNGTTEEIGNAKSDRKAPPLTMTGESSSEDIFEKRKIIEHITTEGSPGLKQETEKLKRVHMLDELLKKVSAARIKENRQPTANIPQERDLDHSSEAEVDSYKIGSGTDASFVDEFIKRSVSGRFDLKDLARPSITPGYRRLKWKCQCGEELYEDVGNRVRLKSSTYRLITASTTRKVNRQEPAQQEVFDPNSRLAMVPAVDINLDPIRKSVRLCVHSTKSGLLSPDLDVTSCTTDKDFFCQVRNEYQSMRAHTPFQAWLTKPVGIEFVKIRIVDQHTLELEHNPLPPKEDVANGEYEFQDSSFITPIGGHLLLHMFERPEHHSSSSYVLERIPKRVAVLSSGNTEGGESGERVEQWGLEIQEGVDMWKLCLTSFVSVIFSIAVSFGWAMVNNTGNACSISISIWVATLLNAVLAMNVAEGLSEPRPNRPLSYPSLNSVYLAASLIGKGFLYPRSRVEILLVIMMQKLVGGPFSGARKGVQILRGEEYSLINWMKILVEDLTGEAWDWWPFLPSFRRLRPDELRIQWYCESGHAHWSIIPKEDAFSLWKNVKKQPTREMLASKPPKFLAQDPNSQSEPSCVSDTDTSETSGSRSSDLQSSPATSDVGSPNQPNDDSDSEKEPEPPGDGIAIDIVPPSRLKGYVLFGVQGARRLQSARTRLAQIDVEVQKDDDSFFDEMTVQYKKLRGYMRWTFSIWCFRTCEFVMYHKANPNEVLVGPEELPSAADKDYSFNPSRSPPITDSVFHSNFYGCKKACIKAQLDIFCLFHECMGRNHCGKYRILERLPKRRQKWEIDRDEEKDEAWGLNAVFGVSFYKVTLYHLLILTGPLTFWGLWMKKWPTDWQNASVPFFAMVALLSLFWLPFAYKVEEKRKGKIE</sequence>
<keyword evidence="2" id="KW-0472">Membrane</keyword>
<evidence type="ECO:0000313" key="3">
    <source>
        <dbReference type="EMBL" id="KAK0513178.1"/>
    </source>
</evidence>
<keyword evidence="4" id="KW-1185">Reference proteome</keyword>
<feature type="compositionally biased region" description="Polar residues" evidence="1">
    <location>
        <begin position="244"/>
        <end position="257"/>
    </location>
</feature>
<proteinExistence type="predicted"/>
<feature type="region of interest" description="Disordered" evidence="1">
    <location>
        <begin position="300"/>
        <end position="327"/>
    </location>
</feature>
<feature type="transmembrane region" description="Helical" evidence="2">
    <location>
        <begin position="1113"/>
        <end position="1131"/>
    </location>
</feature>
<dbReference type="CDD" id="cd00048">
    <property type="entry name" value="DSRM_SF"/>
    <property type="match status" value="1"/>
</dbReference>
<dbReference type="Gene3D" id="3.30.160.20">
    <property type="match status" value="1"/>
</dbReference>
<dbReference type="SUPFAM" id="SSF54768">
    <property type="entry name" value="dsRNA-binding domain-like"/>
    <property type="match status" value="1"/>
</dbReference>
<organism evidence="3 4">
    <name type="scientific">Cladonia borealis</name>
    <dbReference type="NCBI Taxonomy" id="184061"/>
    <lineage>
        <taxon>Eukaryota</taxon>
        <taxon>Fungi</taxon>
        <taxon>Dikarya</taxon>
        <taxon>Ascomycota</taxon>
        <taxon>Pezizomycotina</taxon>
        <taxon>Lecanoromycetes</taxon>
        <taxon>OSLEUM clade</taxon>
        <taxon>Lecanoromycetidae</taxon>
        <taxon>Lecanorales</taxon>
        <taxon>Lecanorineae</taxon>
        <taxon>Cladoniaceae</taxon>
        <taxon>Cladonia</taxon>
    </lineage>
</organism>
<comment type="caution">
    <text evidence="3">The sequence shown here is derived from an EMBL/GenBank/DDBJ whole genome shotgun (WGS) entry which is preliminary data.</text>
</comment>
<name>A0AA39V285_9LECA</name>
<dbReference type="Proteomes" id="UP001166286">
    <property type="component" value="Unassembled WGS sequence"/>
</dbReference>
<dbReference type="EMBL" id="JAFEKC020000008">
    <property type="protein sequence ID" value="KAK0513178.1"/>
    <property type="molecule type" value="Genomic_DNA"/>
</dbReference>
<protein>
    <recommendedName>
        <fullName evidence="5">DRBM domain-containing protein</fullName>
    </recommendedName>
</protein>
<keyword evidence="2" id="KW-0812">Transmembrane</keyword>
<evidence type="ECO:0000256" key="2">
    <source>
        <dbReference type="SAM" id="Phobius"/>
    </source>
</evidence>
<feature type="region of interest" description="Disordered" evidence="1">
    <location>
        <begin position="242"/>
        <end position="262"/>
    </location>
</feature>
<reference evidence="3" key="1">
    <citation type="submission" date="2023-03" db="EMBL/GenBank/DDBJ databases">
        <title>Complete genome of Cladonia borealis.</title>
        <authorList>
            <person name="Park H."/>
        </authorList>
    </citation>
    <scope>NUCLEOTIDE SEQUENCE</scope>
    <source>
        <strain evidence="3">ANT050790</strain>
    </source>
</reference>
<dbReference type="PANTHER" id="PTHR42030">
    <property type="entry name" value="DRBM DOMAIN-CONTAINING PROTEIN"/>
    <property type="match status" value="1"/>
</dbReference>
<dbReference type="AlphaFoldDB" id="A0AA39V285"/>
<evidence type="ECO:0000256" key="1">
    <source>
        <dbReference type="SAM" id="MobiDB-lite"/>
    </source>
</evidence>
<evidence type="ECO:0000313" key="4">
    <source>
        <dbReference type="Proteomes" id="UP001166286"/>
    </source>
</evidence>